<dbReference type="Proteomes" id="UP000053660">
    <property type="component" value="Unassembled WGS sequence"/>
</dbReference>
<feature type="chain" id="PRO_5002082351" description="C6 domain-containing protein" evidence="1">
    <location>
        <begin position="17"/>
        <end position="115"/>
    </location>
</feature>
<dbReference type="EMBL" id="KN549372">
    <property type="protein sequence ID" value="KHJ97977.1"/>
    <property type="molecule type" value="Genomic_DNA"/>
</dbReference>
<evidence type="ECO:0000313" key="4">
    <source>
        <dbReference type="Proteomes" id="UP000053660"/>
    </source>
</evidence>
<reference evidence="3 4" key="1">
    <citation type="submission" date="2014-03" db="EMBL/GenBank/DDBJ databases">
        <title>Draft genome of the hookworm Oesophagostomum dentatum.</title>
        <authorList>
            <person name="Mitreva M."/>
        </authorList>
    </citation>
    <scope>NUCLEOTIDE SEQUENCE [LARGE SCALE GENOMIC DNA]</scope>
    <source>
        <strain evidence="3 4">OD-Hann</strain>
    </source>
</reference>
<gene>
    <name evidence="3" type="ORF">OESDEN_02050</name>
</gene>
<organism evidence="3 4">
    <name type="scientific">Oesophagostomum dentatum</name>
    <name type="common">Nodular worm</name>
    <dbReference type="NCBI Taxonomy" id="61180"/>
    <lineage>
        <taxon>Eukaryota</taxon>
        <taxon>Metazoa</taxon>
        <taxon>Ecdysozoa</taxon>
        <taxon>Nematoda</taxon>
        <taxon>Chromadorea</taxon>
        <taxon>Rhabditida</taxon>
        <taxon>Rhabditina</taxon>
        <taxon>Rhabditomorpha</taxon>
        <taxon>Strongyloidea</taxon>
        <taxon>Strongylidae</taxon>
        <taxon>Oesophagostomum</taxon>
    </lineage>
</organism>
<protein>
    <recommendedName>
        <fullName evidence="2">C6 domain-containing protein</fullName>
    </recommendedName>
</protein>
<evidence type="ECO:0000256" key="1">
    <source>
        <dbReference type="SAM" id="SignalP"/>
    </source>
</evidence>
<dbReference type="InterPro" id="IPR002601">
    <property type="entry name" value="C6_domain"/>
</dbReference>
<keyword evidence="1" id="KW-0732">Signal</keyword>
<evidence type="ECO:0000313" key="3">
    <source>
        <dbReference type="EMBL" id="KHJ97977.1"/>
    </source>
</evidence>
<accession>A0A0B1TQ64</accession>
<name>A0A0B1TQ64_OESDE</name>
<feature type="signal peptide" evidence="1">
    <location>
        <begin position="1"/>
        <end position="16"/>
    </location>
</feature>
<sequence length="115" mass="12571">MRSVILVLSIVYYVYTLPPKGCTSCMMVPVEKHPHSGSFGMEKVVDSRGCFTQTFKCHGNTELADTFIQFNQGSSGFLAHGPQQVKLECSNDGQWQYAENGKGTVVVESVACLST</sequence>
<evidence type="ECO:0000259" key="2">
    <source>
        <dbReference type="SMART" id="SM01048"/>
    </source>
</evidence>
<dbReference type="Pfam" id="PF01681">
    <property type="entry name" value="C6"/>
    <property type="match status" value="1"/>
</dbReference>
<dbReference type="AlphaFoldDB" id="A0A0B1TQ64"/>
<dbReference type="SMART" id="SM01048">
    <property type="entry name" value="C6"/>
    <property type="match status" value="1"/>
</dbReference>
<feature type="domain" description="C6" evidence="2">
    <location>
        <begin position="22"/>
        <end position="112"/>
    </location>
</feature>
<keyword evidence="4" id="KW-1185">Reference proteome</keyword>
<proteinExistence type="predicted"/>
<dbReference type="OrthoDB" id="5837326at2759"/>